<dbReference type="RefSeq" id="WP_058942783.1">
    <property type="nucleotide sequence ID" value="NZ_LNSV01000035.1"/>
</dbReference>
<accession>A0A100Y5B3</accession>
<dbReference type="Gene3D" id="3.20.20.80">
    <property type="entry name" value="Glycosidases"/>
    <property type="match status" value="1"/>
</dbReference>
<evidence type="ECO:0000256" key="3">
    <source>
        <dbReference type="ARBA" id="ARBA00012556"/>
    </source>
</evidence>
<dbReference type="InterPro" id="IPR017853">
    <property type="entry name" value="GH"/>
</dbReference>
<evidence type="ECO:0000256" key="5">
    <source>
        <dbReference type="ARBA" id="ARBA00023295"/>
    </source>
</evidence>
<dbReference type="Pfam" id="PF07745">
    <property type="entry name" value="Glyco_hydro_53"/>
    <property type="match status" value="1"/>
</dbReference>
<dbReference type="PANTHER" id="PTHR34983:SF1">
    <property type="entry name" value="ARABINOGALACTAN ENDO-BETA-1,4-GALACTANASE A"/>
    <property type="match status" value="1"/>
</dbReference>
<gene>
    <name evidence="7" type="ORF">ATE80_15385</name>
</gene>
<dbReference type="EC" id="3.2.1.89" evidence="3 6"/>
<evidence type="ECO:0000313" key="7">
    <source>
        <dbReference type="EMBL" id="KUH37920.1"/>
    </source>
</evidence>
<reference evidence="7 8" key="1">
    <citation type="submission" date="2015-11" db="EMBL/GenBank/DDBJ databases">
        <title>Genome-wide analysis reveals the secondary metabolome in Streptomyces kanasensis ZX01.</title>
        <authorList>
            <person name="Zhang G."/>
            <person name="Han L."/>
            <person name="Feng J."/>
            <person name="Zhang X."/>
        </authorList>
    </citation>
    <scope>NUCLEOTIDE SEQUENCE [LARGE SCALE GENOMIC DNA]</scope>
    <source>
        <strain evidence="7 8">ZX01</strain>
    </source>
</reference>
<dbReference type="GO" id="GO:0031218">
    <property type="term" value="F:arabinogalactan endo-1,4-beta-galactosidase activity"/>
    <property type="evidence" value="ECO:0007669"/>
    <property type="project" value="UniProtKB-EC"/>
</dbReference>
<keyword evidence="5 6" id="KW-0326">Glycosidase</keyword>
<keyword evidence="4 6" id="KW-0378">Hydrolase</keyword>
<dbReference type="SUPFAM" id="SSF51445">
    <property type="entry name" value="(Trans)glycosidases"/>
    <property type="match status" value="1"/>
</dbReference>
<dbReference type="AlphaFoldDB" id="A0A100Y5B3"/>
<evidence type="ECO:0000256" key="1">
    <source>
        <dbReference type="ARBA" id="ARBA00001695"/>
    </source>
</evidence>
<evidence type="ECO:0000256" key="6">
    <source>
        <dbReference type="RuleBase" id="RU361192"/>
    </source>
</evidence>
<dbReference type="InterPro" id="IPR011683">
    <property type="entry name" value="Glyco_hydro_53"/>
</dbReference>
<dbReference type="EMBL" id="LNSV01000035">
    <property type="protein sequence ID" value="KUH37920.1"/>
    <property type="molecule type" value="Genomic_DNA"/>
</dbReference>
<sequence length="351" mass="37416">MSPTPAPGHGRISRRTLLKATTATAGAIATAAALAELEAPAHAAAGFVKGVDISWAPQMEAHGHSWRNASGQQQDLLAILKGYGITAVRLRTFVNPSSDPANGHCGIHEVAAFARRVKAAGMSIMLDYMFGDTWNSVGVQNPPAAWRNMTYQQMVAAMSGYVQRTMGVMKANDVLPAWVQIGNEINSGICRPVGGVSQPAQMTGLLNAAYTQVKAVSPNTTVCIHLAQPQKYDVMTTFFSRFAANGGKWDMSVFSSYGSAEYAPGIVANMQRISAAYGKPFLQSEFGGRVDRASSTQAALVAYIKALKANGGQGIFYWEPECMSPFTGYAMGAWDSATKRPTVIMNGFTQA</sequence>
<comment type="similarity">
    <text evidence="2 6">Belongs to the glycosyl hydrolase 53 family.</text>
</comment>
<proteinExistence type="inferred from homology"/>
<comment type="catalytic activity">
    <reaction evidence="1 6">
        <text>The enzyme specifically hydrolyzes (1-&gt;4)-beta-D-galactosidic linkages in type I arabinogalactans.</text>
        <dbReference type="EC" id="3.2.1.89"/>
    </reaction>
</comment>
<evidence type="ECO:0000313" key="8">
    <source>
        <dbReference type="Proteomes" id="UP000054011"/>
    </source>
</evidence>
<organism evidence="7 8">
    <name type="scientific">Streptomyces kanasensis</name>
    <dbReference type="NCBI Taxonomy" id="936756"/>
    <lineage>
        <taxon>Bacteria</taxon>
        <taxon>Bacillati</taxon>
        <taxon>Actinomycetota</taxon>
        <taxon>Actinomycetes</taxon>
        <taxon>Kitasatosporales</taxon>
        <taxon>Streptomycetaceae</taxon>
        <taxon>Streptomyces</taxon>
    </lineage>
</organism>
<protein>
    <recommendedName>
        <fullName evidence="3 6">Arabinogalactan endo-beta-1,4-galactanase</fullName>
        <ecNumber evidence="3 6">3.2.1.89</ecNumber>
    </recommendedName>
</protein>
<evidence type="ECO:0000256" key="4">
    <source>
        <dbReference type="ARBA" id="ARBA00022801"/>
    </source>
</evidence>
<dbReference type="PANTHER" id="PTHR34983">
    <property type="entry name" value="ARABINOGALACTAN ENDO-BETA-1,4-GALACTANASE A"/>
    <property type="match status" value="1"/>
</dbReference>
<dbReference type="InterPro" id="IPR006311">
    <property type="entry name" value="TAT_signal"/>
</dbReference>
<keyword evidence="8" id="KW-1185">Reference proteome</keyword>
<evidence type="ECO:0000256" key="2">
    <source>
        <dbReference type="ARBA" id="ARBA00010687"/>
    </source>
</evidence>
<name>A0A100Y5B3_9ACTN</name>
<dbReference type="GO" id="GO:0015926">
    <property type="term" value="F:glucosidase activity"/>
    <property type="evidence" value="ECO:0007669"/>
    <property type="project" value="InterPro"/>
</dbReference>
<dbReference type="OrthoDB" id="3981930at2"/>
<dbReference type="STRING" id="936756.ATE80_15385"/>
<dbReference type="PROSITE" id="PS51318">
    <property type="entry name" value="TAT"/>
    <property type="match status" value="1"/>
</dbReference>
<dbReference type="Proteomes" id="UP000054011">
    <property type="component" value="Unassembled WGS sequence"/>
</dbReference>
<dbReference type="GO" id="GO:0045490">
    <property type="term" value="P:pectin catabolic process"/>
    <property type="evidence" value="ECO:0007669"/>
    <property type="project" value="TreeGrafter"/>
</dbReference>
<comment type="caution">
    <text evidence="7">The sequence shown here is derived from an EMBL/GenBank/DDBJ whole genome shotgun (WGS) entry which is preliminary data.</text>
</comment>